<dbReference type="PROSITE" id="PS51833">
    <property type="entry name" value="HDOD"/>
    <property type="match status" value="1"/>
</dbReference>
<dbReference type="InterPro" id="IPR052340">
    <property type="entry name" value="RNase_Y/CdgJ"/>
</dbReference>
<dbReference type="Pfam" id="PF00563">
    <property type="entry name" value="EAL"/>
    <property type="match status" value="1"/>
</dbReference>
<gene>
    <name evidence="3" type="ORF">PPG34_03510</name>
</gene>
<dbReference type="PANTHER" id="PTHR33525:SF4">
    <property type="entry name" value="CYCLIC DI-GMP PHOSPHODIESTERASE CDGJ"/>
    <property type="match status" value="1"/>
</dbReference>
<evidence type="ECO:0000259" key="1">
    <source>
        <dbReference type="PROSITE" id="PS50883"/>
    </source>
</evidence>
<dbReference type="PANTHER" id="PTHR33525">
    <property type="match status" value="1"/>
</dbReference>
<evidence type="ECO:0000313" key="4">
    <source>
        <dbReference type="Proteomes" id="UP001250932"/>
    </source>
</evidence>
<dbReference type="PROSITE" id="PS50883">
    <property type="entry name" value="EAL"/>
    <property type="match status" value="1"/>
</dbReference>
<accession>A0ABU3K4U0</accession>
<keyword evidence="4" id="KW-1185">Reference proteome</keyword>
<dbReference type="PIRSF" id="PIRSF003180">
    <property type="entry name" value="DiGMPpdiest_YuxH"/>
    <property type="match status" value="1"/>
</dbReference>
<evidence type="ECO:0000313" key="3">
    <source>
        <dbReference type="EMBL" id="MDT7041401.1"/>
    </source>
</evidence>
<dbReference type="CDD" id="cd01948">
    <property type="entry name" value="EAL"/>
    <property type="match status" value="1"/>
</dbReference>
<evidence type="ECO:0000259" key="2">
    <source>
        <dbReference type="PROSITE" id="PS51833"/>
    </source>
</evidence>
<dbReference type="InterPro" id="IPR001633">
    <property type="entry name" value="EAL_dom"/>
</dbReference>
<protein>
    <submittedName>
        <fullName evidence="3">EAL domain-containing protein</fullName>
    </submittedName>
</protein>
<feature type="domain" description="EAL" evidence="1">
    <location>
        <begin position="1"/>
        <end position="217"/>
    </location>
</feature>
<dbReference type="EMBL" id="JAQOUE010000001">
    <property type="protein sequence ID" value="MDT7041401.1"/>
    <property type="molecule type" value="Genomic_DNA"/>
</dbReference>
<dbReference type="Pfam" id="PF08668">
    <property type="entry name" value="HDOD"/>
    <property type="match status" value="1"/>
</dbReference>
<name>A0ABU3K4U0_9BACT</name>
<dbReference type="RefSeq" id="WP_313831755.1">
    <property type="nucleotide sequence ID" value="NZ_JAQOUE010000001.1"/>
</dbReference>
<dbReference type="SMART" id="SM00052">
    <property type="entry name" value="EAL"/>
    <property type="match status" value="1"/>
</dbReference>
<sequence length="413" mass="46902">MTEIVVHPKDVDAHVAFVGRQPIYGRSLDVFAYELLFRNNEVNRASFTDGDAATAQVMLNTFVEIGLDSIVDHHLAFINLTRDFVLGGYCMALPKDRVVLEVLENMGMDHELMEALRRLSTLGYRIALDDFVYHDSLKPLVELADIIKVDVLQLDKKTVSDHVEILREYPVKLLAEKVETYEEFEFCCDLGFDYFQGYFFCKPKVISAKPMPANRMAVLALLTKLQEPTLGLSQLERMIQKDLSLGAQVLRYINAAYFEMPKYIDSLDQAISMVGTNRLRTWASLLMLTRIEDKPVELLVTGIVRARMCEQLALAHHVQEVDHYFTVGLFSILDGLLDQPMNDIISILPLDTDIRKALLKQEGVLGRTLECVLAYERGDWDTVLCHGVEVETVKAAYLESISWTSYLIPLLKS</sequence>
<dbReference type="InterPro" id="IPR035919">
    <property type="entry name" value="EAL_sf"/>
</dbReference>
<dbReference type="Gene3D" id="3.20.20.450">
    <property type="entry name" value="EAL domain"/>
    <property type="match status" value="1"/>
</dbReference>
<feature type="domain" description="HDOD" evidence="2">
    <location>
        <begin position="211"/>
        <end position="396"/>
    </location>
</feature>
<dbReference type="Proteomes" id="UP001250932">
    <property type="component" value="Unassembled WGS sequence"/>
</dbReference>
<comment type="caution">
    <text evidence="3">The sequence shown here is derived from an EMBL/GenBank/DDBJ whole genome shotgun (WGS) entry which is preliminary data.</text>
</comment>
<dbReference type="InterPro" id="IPR013976">
    <property type="entry name" value="HDOD"/>
</dbReference>
<dbReference type="SUPFAM" id="SSF109604">
    <property type="entry name" value="HD-domain/PDEase-like"/>
    <property type="match status" value="1"/>
</dbReference>
<dbReference type="InterPro" id="IPR014408">
    <property type="entry name" value="dGMP_Pdiesterase_EAL/HD-GYP"/>
</dbReference>
<organism evidence="3 4">
    <name type="scientific">Candidatus Nitronereus thalassa</name>
    <dbReference type="NCBI Taxonomy" id="3020898"/>
    <lineage>
        <taxon>Bacteria</taxon>
        <taxon>Pseudomonadati</taxon>
        <taxon>Nitrospirota</taxon>
        <taxon>Nitrospiria</taxon>
        <taxon>Nitrospirales</taxon>
        <taxon>Nitrospiraceae</taxon>
        <taxon>Candidatus Nitronereus</taxon>
    </lineage>
</organism>
<proteinExistence type="predicted"/>
<dbReference type="SUPFAM" id="SSF141868">
    <property type="entry name" value="EAL domain-like"/>
    <property type="match status" value="1"/>
</dbReference>
<reference evidence="3 4" key="1">
    <citation type="journal article" date="2023" name="ISME J.">
        <title>Cultivation and genomic characterization of novel and ubiquitous marine nitrite-oxidizing bacteria from the Nitrospirales.</title>
        <authorList>
            <person name="Mueller A.J."/>
            <person name="Daebeler A."/>
            <person name="Herbold C.W."/>
            <person name="Kirkegaard R.H."/>
            <person name="Daims H."/>
        </authorList>
    </citation>
    <scope>NUCLEOTIDE SEQUENCE [LARGE SCALE GENOMIC DNA]</scope>
    <source>
        <strain evidence="3 4">EB</strain>
    </source>
</reference>
<dbReference type="Gene3D" id="1.10.3210.10">
    <property type="entry name" value="Hypothetical protein af1432"/>
    <property type="match status" value="1"/>
</dbReference>